<dbReference type="Proteomes" id="UP000322234">
    <property type="component" value="Unassembled WGS sequence"/>
</dbReference>
<dbReference type="Pfam" id="PF14469">
    <property type="entry name" value="AKAP28"/>
    <property type="match status" value="1"/>
</dbReference>
<dbReference type="InterPro" id="IPR025663">
    <property type="entry name" value="AKAP_28"/>
</dbReference>
<dbReference type="AlphaFoldDB" id="A0A6B0SB98"/>
<organism evidence="2 3">
    <name type="scientific">Bos mutus</name>
    <name type="common">wild yak</name>
    <dbReference type="NCBI Taxonomy" id="72004"/>
    <lineage>
        <taxon>Eukaryota</taxon>
        <taxon>Metazoa</taxon>
        <taxon>Chordata</taxon>
        <taxon>Craniata</taxon>
        <taxon>Vertebrata</taxon>
        <taxon>Euteleostomi</taxon>
        <taxon>Mammalia</taxon>
        <taxon>Eutheria</taxon>
        <taxon>Laurasiatheria</taxon>
        <taxon>Artiodactyla</taxon>
        <taxon>Ruminantia</taxon>
        <taxon>Pecora</taxon>
        <taxon>Bovidae</taxon>
        <taxon>Bovinae</taxon>
        <taxon>Bos</taxon>
    </lineage>
</organism>
<dbReference type="InterPro" id="IPR053084">
    <property type="entry name" value="AKAP"/>
</dbReference>
<evidence type="ECO:0000256" key="1">
    <source>
        <dbReference type="SAM" id="Phobius"/>
    </source>
</evidence>
<reference evidence="2" key="1">
    <citation type="submission" date="2019-10" db="EMBL/GenBank/DDBJ databases">
        <title>The sequence and de novo assembly of the wild yak genome.</title>
        <authorList>
            <person name="Liu Y."/>
        </authorList>
    </citation>
    <scope>NUCLEOTIDE SEQUENCE [LARGE SCALE GENOMIC DNA]</scope>
    <source>
        <strain evidence="2">WY2019</strain>
    </source>
</reference>
<dbReference type="EMBL" id="VBQZ03000155">
    <property type="protein sequence ID" value="MXQ96253.1"/>
    <property type="molecule type" value="Genomic_DNA"/>
</dbReference>
<accession>A0A6B0SB98</accession>
<comment type="caution">
    <text evidence="2">The sequence shown here is derived from an EMBL/GenBank/DDBJ whole genome shotgun (WGS) entry which is preliminary data.</text>
</comment>
<proteinExistence type="predicted"/>
<keyword evidence="1" id="KW-0472">Membrane</keyword>
<evidence type="ECO:0000313" key="3">
    <source>
        <dbReference type="Proteomes" id="UP000322234"/>
    </source>
</evidence>
<gene>
    <name evidence="2" type="ORF">E5288_WYG007879</name>
</gene>
<dbReference type="GO" id="GO:0034237">
    <property type="term" value="F:protein kinase A regulatory subunit binding"/>
    <property type="evidence" value="ECO:0007669"/>
    <property type="project" value="TreeGrafter"/>
</dbReference>
<dbReference type="PANTHER" id="PTHR35075">
    <property type="entry name" value="A-KINASE ANCHOR PROTEIN 14"/>
    <property type="match status" value="1"/>
</dbReference>
<dbReference type="Pfam" id="PF15879">
    <property type="entry name" value="MWFE"/>
    <property type="match status" value="1"/>
</dbReference>
<keyword evidence="1" id="KW-0812">Transmembrane</keyword>
<sequence>MWFEVLPGIAVMGVCLFIPGMATARIHRFSNGGKEKRVAHYPYQWYLMQRDRRVSGVNRSYVSKVYPNSPHVTHLSEKKMNVTKNVKFEKEANEDKGSTSQAMATEDPQDITKIALTLAKDAITAAVKSAEEAENPVKNIDWITHGEFTEEKGRQQVEEFVLNWEYQGRWEHYTEFLRKEDVLHSFYYIYCVRWSIPTARRPIAQITASVYFTIKVNKNKPLDTPIDVSYVFEGHSLVHRPGEIRFREKWLRDIIEAKYVLMNPNIFQFNSIGIFQNILGDF</sequence>
<feature type="transmembrane region" description="Helical" evidence="1">
    <location>
        <begin position="6"/>
        <end position="27"/>
    </location>
</feature>
<name>A0A6B0SB98_9CETA</name>
<evidence type="ECO:0000313" key="2">
    <source>
        <dbReference type="EMBL" id="MXQ96253.1"/>
    </source>
</evidence>
<protein>
    <submittedName>
        <fullName evidence="2">Uncharacterized protein</fullName>
    </submittedName>
</protein>
<dbReference type="PANTHER" id="PTHR35075:SF1">
    <property type="entry name" value="A-KINASE ANCHOR PROTEIN 14"/>
    <property type="match status" value="1"/>
</dbReference>
<dbReference type="GO" id="GO:0005952">
    <property type="term" value="C:cAMP-dependent protein kinase complex"/>
    <property type="evidence" value="ECO:0007669"/>
    <property type="project" value="TreeGrafter"/>
</dbReference>
<keyword evidence="1" id="KW-1133">Transmembrane helix</keyword>
<keyword evidence="3" id="KW-1185">Reference proteome</keyword>
<dbReference type="InterPro" id="IPR017384">
    <property type="entry name" value="NADH_Ub_cplx-1_asu_su-1"/>
</dbReference>